<dbReference type="Gene3D" id="3.90.220.20">
    <property type="entry name" value="DNA methylase specificity domains"/>
    <property type="match status" value="2"/>
</dbReference>
<comment type="caution">
    <text evidence="5">The sequence shown here is derived from an EMBL/GenBank/DDBJ whole genome shotgun (WGS) entry which is preliminary data.</text>
</comment>
<dbReference type="InterPro" id="IPR044946">
    <property type="entry name" value="Restrct_endonuc_typeI_TRD_sf"/>
</dbReference>
<dbReference type="InterPro" id="IPR052021">
    <property type="entry name" value="Type-I_RS_S_subunit"/>
</dbReference>
<gene>
    <name evidence="5" type="ORF">FKY71_09670</name>
</gene>
<keyword evidence="5" id="KW-0540">Nuclease</keyword>
<reference evidence="5 6" key="1">
    <citation type="submission" date="2019-06" db="EMBL/GenBank/DDBJ databases">
        <title>Metagenome assembled Genome of Spiribacter salinus SL48-SHIP from the microbial mat of Salt Lake 48 (Novosibirsk region, Russia).</title>
        <authorList>
            <person name="Shipova A."/>
            <person name="Rozanov A.S."/>
            <person name="Bryanskaya A.V."/>
            <person name="Peltek S.E."/>
        </authorList>
    </citation>
    <scope>NUCLEOTIDE SEQUENCE [LARGE SCALE GENOMIC DNA]</scope>
    <source>
        <strain evidence="5">SL48-SHIP-2</strain>
    </source>
</reference>
<proteinExistence type="inferred from homology"/>
<evidence type="ECO:0000256" key="2">
    <source>
        <dbReference type="ARBA" id="ARBA00022747"/>
    </source>
</evidence>
<dbReference type="AlphaFoldDB" id="A0A540VR75"/>
<name>A0A540VR75_9GAMM</name>
<dbReference type="PANTHER" id="PTHR30408:SF12">
    <property type="entry name" value="TYPE I RESTRICTION ENZYME MJAVIII SPECIFICITY SUBUNIT"/>
    <property type="match status" value="1"/>
</dbReference>
<evidence type="ECO:0000256" key="3">
    <source>
        <dbReference type="ARBA" id="ARBA00023125"/>
    </source>
</evidence>
<protein>
    <submittedName>
        <fullName evidence="5">Restriction endonuclease subunit S</fullName>
    </submittedName>
</protein>
<comment type="similarity">
    <text evidence="1">Belongs to the type-I restriction system S methylase family.</text>
</comment>
<dbReference type="CDD" id="cd17495">
    <property type="entry name" value="RMtype1_S_Cep9333ORF4827P-TRD2-CR2_like"/>
    <property type="match status" value="1"/>
</dbReference>
<keyword evidence="3" id="KW-0238">DNA-binding</keyword>
<organism evidence="5 6">
    <name type="scientific">Spiribacter salinus</name>
    <dbReference type="NCBI Taxonomy" id="1335746"/>
    <lineage>
        <taxon>Bacteria</taxon>
        <taxon>Pseudomonadati</taxon>
        <taxon>Pseudomonadota</taxon>
        <taxon>Gammaproteobacteria</taxon>
        <taxon>Chromatiales</taxon>
        <taxon>Ectothiorhodospiraceae</taxon>
        <taxon>Spiribacter</taxon>
    </lineage>
</organism>
<dbReference type="SUPFAM" id="SSF116734">
    <property type="entry name" value="DNA methylase specificity domain"/>
    <property type="match status" value="2"/>
</dbReference>
<dbReference type="InterPro" id="IPR000055">
    <property type="entry name" value="Restrct_endonuc_typeI_TRD"/>
</dbReference>
<accession>A0A540VR75</accession>
<evidence type="ECO:0000313" key="6">
    <source>
        <dbReference type="Proteomes" id="UP000315400"/>
    </source>
</evidence>
<sequence>MRWRRGSRPIWRRWDMGDNWFRTTLGSIATKDGYGLVDGPFGSNLPASYYTDSGVPVIRGSNLSRGVVRFKADNFVFVSKETAQKLKRSLCKANDIVFTKKGSLGQTGLVPEDGPFEVYLLSSNQMKLTVDDSLADPKFVYYVVSSDVSVRKILQDADQTGVPKTNINYLKSFPINLPPLHYQHAIADVLGTLDEKIELNRQMNRTLEAMARAIFKAWFVDFEPVKAKAGGATSFRGMPQAIFDQLPHRFTDTELGRVPEGWGVKPIGDTLDVTMGQSPPSEYYNDQGEGLPFHQGVRDYGFRFPTHRVSCTLESRLADEGDVLISVRAPVGRINVANRRMVIGRGLAAAKHREGHSSYALYLLKHLFAVEDAVGDGTIYKAITKNFLLGMPVVSPPKAIVAECEKLLKPLDSLVETNVEATQTLAAIRDTLLPKLISGELPVGPPERSTAEAVCR</sequence>
<evidence type="ECO:0000256" key="1">
    <source>
        <dbReference type="ARBA" id="ARBA00010923"/>
    </source>
</evidence>
<evidence type="ECO:0000313" key="5">
    <source>
        <dbReference type="EMBL" id="TQE99238.1"/>
    </source>
</evidence>
<dbReference type="GO" id="GO:0004519">
    <property type="term" value="F:endonuclease activity"/>
    <property type="evidence" value="ECO:0007669"/>
    <property type="project" value="UniProtKB-KW"/>
</dbReference>
<dbReference type="GO" id="GO:0003677">
    <property type="term" value="F:DNA binding"/>
    <property type="evidence" value="ECO:0007669"/>
    <property type="project" value="UniProtKB-KW"/>
</dbReference>
<dbReference type="Pfam" id="PF01420">
    <property type="entry name" value="Methylase_S"/>
    <property type="match status" value="1"/>
</dbReference>
<evidence type="ECO:0000259" key="4">
    <source>
        <dbReference type="Pfam" id="PF01420"/>
    </source>
</evidence>
<dbReference type="PANTHER" id="PTHR30408">
    <property type="entry name" value="TYPE-1 RESTRICTION ENZYME ECOKI SPECIFICITY PROTEIN"/>
    <property type="match status" value="1"/>
</dbReference>
<keyword evidence="5" id="KW-0378">Hydrolase</keyword>
<dbReference type="EMBL" id="VIFK01000080">
    <property type="protein sequence ID" value="TQE99238.1"/>
    <property type="molecule type" value="Genomic_DNA"/>
</dbReference>
<dbReference type="Proteomes" id="UP000315400">
    <property type="component" value="Unassembled WGS sequence"/>
</dbReference>
<keyword evidence="2" id="KW-0680">Restriction system</keyword>
<keyword evidence="5" id="KW-0255">Endonuclease</keyword>
<dbReference type="GO" id="GO:0009307">
    <property type="term" value="P:DNA restriction-modification system"/>
    <property type="evidence" value="ECO:0007669"/>
    <property type="project" value="UniProtKB-KW"/>
</dbReference>
<feature type="domain" description="Type I restriction modification DNA specificity" evidence="4">
    <location>
        <begin position="54"/>
        <end position="208"/>
    </location>
</feature>